<dbReference type="GO" id="GO:0005886">
    <property type="term" value="C:plasma membrane"/>
    <property type="evidence" value="ECO:0007669"/>
    <property type="project" value="TreeGrafter"/>
</dbReference>
<comment type="caution">
    <text evidence="8">The sequence shown here is derived from an EMBL/GenBank/DDBJ whole genome shotgun (WGS) entry which is preliminary data.</text>
</comment>
<organism evidence="8 9">
    <name type="scientific">Sphingobacterium humi</name>
    <dbReference type="NCBI Taxonomy" id="1796905"/>
    <lineage>
        <taxon>Bacteria</taxon>
        <taxon>Pseudomonadati</taxon>
        <taxon>Bacteroidota</taxon>
        <taxon>Sphingobacteriia</taxon>
        <taxon>Sphingobacteriales</taxon>
        <taxon>Sphingobacteriaceae</taxon>
        <taxon>Sphingobacterium</taxon>
    </lineage>
</organism>
<sequence>MKNLWLFLVRYNAFFWFVLFFTVAIILVVQNNRYQRSSFINSSNVVVGSFYDKLNSWKSYLALDETNKNLAQENALLRQQLQGYILKDTLDSIQLVDSIEANRYHFIMGEVVNNSIHQKSNFVTINKGSQDGIQKGLGVITSNGVVGIVLNVSPHFSTIQSLLHPDTRISVTLDTSNVFGSLVWGNNVDPRFAMVKDIPNHVKVQKGQKVYTSGFSLFPKGIEIGSVEETGIQSGESFLDVRIKLRTNFSNINHVYVVKDLLEDEKNKLEEQTADNNG</sequence>
<keyword evidence="3" id="KW-0133">Cell shape</keyword>
<evidence type="ECO:0000256" key="4">
    <source>
        <dbReference type="ARBA" id="ARBA00032089"/>
    </source>
</evidence>
<feature type="domain" description="Rod shape-determining protein MreC beta-barrel core" evidence="7">
    <location>
        <begin position="111"/>
        <end position="259"/>
    </location>
</feature>
<evidence type="ECO:0000256" key="2">
    <source>
        <dbReference type="ARBA" id="ARBA00013855"/>
    </source>
</evidence>
<keyword evidence="6" id="KW-0812">Transmembrane</keyword>
<feature type="transmembrane region" description="Helical" evidence="6">
    <location>
        <begin position="12"/>
        <end position="29"/>
    </location>
</feature>
<dbReference type="Proteomes" id="UP000435036">
    <property type="component" value="Unassembled WGS sequence"/>
</dbReference>
<comment type="similarity">
    <text evidence="1">Belongs to the MreC family.</text>
</comment>
<dbReference type="AlphaFoldDB" id="A0A6N8L0S7"/>
<keyword evidence="6" id="KW-0472">Membrane</keyword>
<dbReference type="PANTHER" id="PTHR34138:SF1">
    <property type="entry name" value="CELL SHAPE-DETERMINING PROTEIN MREC"/>
    <property type="match status" value="1"/>
</dbReference>
<dbReference type="OrthoDB" id="9811827at2"/>
<dbReference type="PANTHER" id="PTHR34138">
    <property type="entry name" value="CELL SHAPE-DETERMINING PROTEIN MREC"/>
    <property type="match status" value="1"/>
</dbReference>
<evidence type="ECO:0000256" key="3">
    <source>
        <dbReference type="ARBA" id="ARBA00022960"/>
    </source>
</evidence>
<evidence type="ECO:0000313" key="9">
    <source>
        <dbReference type="Proteomes" id="UP000435036"/>
    </source>
</evidence>
<name>A0A6N8L0S7_9SPHI</name>
<evidence type="ECO:0000256" key="5">
    <source>
        <dbReference type="SAM" id="Coils"/>
    </source>
</evidence>
<keyword evidence="9" id="KW-1185">Reference proteome</keyword>
<dbReference type="InterPro" id="IPR055342">
    <property type="entry name" value="MreC_beta-barrel_core"/>
</dbReference>
<dbReference type="RefSeq" id="WP_160368034.1">
    <property type="nucleotide sequence ID" value="NZ_WSQA01000003.1"/>
</dbReference>
<dbReference type="InterPro" id="IPR007221">
    <property type="entry name" value="MreC"/>
</dbReference>
<proteinExistence type="inferred from homology"/>
<keyword evidence="6" id="KW-1133">Transmembrane helix</keyword>
<dbReference type="InterPro" id="IPR042177">
    <property type="entry name" value="Cell/Rod_1"/>
</dbReference>
<evidence type="ECO:0000259" key="7">
    <source>
        <dbReference type="Pfam" id="PF04085"/>
    </source>
</evidence>
<dbReference type="Pfam" id="PF04085">
    <property type="entry name" value="MreC"/>
    <property type="match status" value="1"/>
</dbReference>
<protein>
    <recommendedName>
        <fullName evidence="2">Cell shape-determining protein MreC</fullName>
    </recommendedName>
    <alternativeName>
        <fullName evidence="4">Cell shape protein MreC</fullName>
    </alternativeName>
</protein>
<dbReference type="GO" id="GO:0008360">
    <property type="term" value="P:regulation of cell shape"/>
    <property type="evidence" value="ECO:0007669"/>
    <property type="project" value="UniProtKB-KW"/>
</dbReference>
<evidence type="ECO:0000256" key="6">
    <source>
        <dbReference type="SAM" id="Phobius"/>
    </source>
</evidence>
<evidence type="ECO:0000313" key="8">
    <source>
        <dbReference type="EMBL" id="MVZ61392.1"/>
    </source>
</evidence>
<dbReference type="EMBL" id="WSQA01000003">
    <property type="protein sequence ID" value="MVZ61392.1"/>
    <property type="molecule type" value="Genomic_DNA"/>
</dbReference>
<gene>
    <name evidence="8" type="primary">mreC</name>
    <name evidence="8" type="ORF">GQF63_05100</name>
</gene>
<keyword evidence="5" id="KW-0175">Coiled coil</keyword>
<evidence type="ECO:0000256" key="1">
    <source>
        <dbReference type="ARBA" id="ARBA00009369"/>
    </source>
</evidence>
<dbReference type="InterPro" id="IPR042175">
    <property type="entry name" value="Cell/Rod_MreC_2"/>
</dbReference>
<accession>A0A6N8L0S7</accession>
<dbReference type="NCBIfam" id="NF010532">
    <property type="entry name" value="PRK13922.9-3"/>
    <property type="match status" value="1"/>
</dbReference>
<dbReference type="Gene3D" id="2.40.10.350">
    <property type="entry name" value="Rod shape-determining protein MreC, domain 2"/>
    <property type="match status" value="1"/>
</dbReference>
<dbReference type="Gene3D" id="2.40.10.340">
    <property type="entry name" value="Rod shape-determining protein MreC, domain 1"/>
    <property type="match status" value="1"/>
</dbReference>
<reference evidence="8 9" key="1">
    <citation type="submission" date="2019-12" db="EMBL/GenBank/DDBJ databases">
        <authorList>
            <person name="Dong K."/>
        </authorList>
    </citation>
    <scope>NUCLEOTIDE SEQUENCE [LARGE SCALE GENOMIC DNA]</scope>
    <source>
        <strain evidence="8 9">JCM 31225</strain>
    </source>
</reference>
<feature type="coiled-coil region" evidence="5">
    <location>
        <begin position="60"/>
        <end position="87"/>
    </location>
</feature>